<dbReference type="AlphaFoldDB" id="X1TCG9"/>
<accession>X1TCG9</accession>
<organism evidence="1">
    <name type="scientific">marine sediment metagenome</name>
    <dbReference type="NCBI Taxonomy" id="412755"/>
    <lineage>
        <taxon>unclassified sequences</taxon>
        <taxon>metagenomes</taxon>
        <taxon>ecological metagenomes</taxon>
    </lineage>
</organism>
<protein>
    <submittedName>
        <fullName evidence="1">Uncharacterized protein</fullName>
    </submittedName>
</protein>
<feature type="non-terminal residue" evidence="1">
    <location>
        <position position="1"/>
    </location>
</feature>
<proteinExistence type="predicted"/>
<dbReference type="EMBL" id="BARW01031366">
    <property type="protein sequence ID" value="GAJ02993.1"/>
    <property type="molecule type" value="Genomic_DNA"/>
</dbReference>
<evidence type="ECO:0000313" key="1">
    <source>
        <dbReference type="EMBL" id="GAJ02993.1"/>
    </source>
</evidence>
<comment type="caution">
    <text evidence="1">The sequence shown here is derived from an EMBL/GenBank/DDBJ whole genome shotgun (WGS) entry which is preliminary data.</text>
</comment>
<name>X1TCG9_9ZZZZ</name>
<gene>
    <name evidence="1" type="ORF">S12H4_49908</name>
</gene>
<sequence>PSLLKQELATFQELKGYLPPVVVVHMNPRLEKEIEAEIAAVAKALNNPINLAYEGMQLHL</sequence>
<reference evidence="1" key="1">
    <citation type="journal article" date="2014" name="Front. Microbiol.">
        <title>High frequency of phylogenetically diverse reductive dehalogenase-homologous genes in deep subseafloor sedimentary metagenomes.</title>
        <authorList>
            <person name="Kawai M."/>
            <person name="Futagami T."/>
            <person name="Toyoda A."/>
            <person name="Takaki Y."/>
            <person name="Nishi S."/>
            <person name="Hori S."/>
            <person name="Arai W."/>
            <person name="Tsubouchi T."/>
            <person name="Morono Y."/>
            <person name="Uchiyama I."/>
            <person name="Ito T."/>
            <person name="Fujiyama A."/>
            <person name="Inagaki F."/>
            <person name="Takami H."/>
        </authorList>
    </citation>
    <scope>NUCLEOTIDE SEQUENCE</scope>
    <source>
        <strain evidence="1">Expedition CK06-06</strain>
    </source>
</reference>